<reference evidence="1 2" key="1">
    <citation type="submission" date="2019-04" db="EMBL/GenBank/DDBJ databases">
        <title>Vagococcus sp. nov., isolated from faeces of yaks (Bos grunniens).</title>
        <authorList>
            <person name="Ge Y."/>
        </authorList>
    </citation>
    <scope>NUCLEOTIDE SEQUENCE [LARGE SCALE GENOMIC DNA]</scope>
    <source>
        <strain evidence="1 2">MN-17</strain>
    </source>
</reference>
<name>A0A4D7CXW7_9ENTE</name>
<dbReference type="KEGG" id="vao:FA707_06615"/>
<dbReference type="Proteomes" id="UP000298615">
    <property type="component" value="Chromosome"/>
</dbReference>
<accession>A0A4D7CXW7</accession>
<dbReference type="AlphaFoldDB" id="A0A4D7CXW7"/>
<organism evidence="1 2">
    <name type="scientific">Vagococcus zengguangii</name>
    <dbReference type="NCBI Taxonomy" id="2571750"/>
    <lineage>
        <taxon>Bacteria</taxon>
        <taxon>Bacillati</taxon>
        <taxon>Bacillota</taxon>
        <taxon>Bacilli</taxon>
        <taxon>Lactobacillales</taxon>
        <taxon>Enterococcaceae</taxon>
        <taxon>Vagococcus</taxon>
    </lineage>
</organism>
<protein>
    <submittedName>
        <fullName evidence="1">5-bromo-4-chloroindolyl phosphate hydrolysis protein</fullName>
    </submittedName>
</protein>
<dbReference type="OrthoDB" id="2243657at2"/>
<proteinExistence type="predicted"/>
<dbReference type="EMBL" id="CP039712">
    <property type="protein sequence ID" value="QCI87381.1"/>
    <property type="molecule type" value="Genomic_DNA"/>
</dbReference>
<dbReference type="Pfam" id="PF10112">
    <property type="entry name" value="Halogen_Hydrol"/>
    <property type="match status" value="1"/>
</dbReference>
<keyword evidence="2" id="KW-1185">Reference proteome</keyword>
<evidence type="ECO:0000313" key="1">
    <source>
        <dbReference type="EMBL" id="QCI87381.1"/>
    </source>
</evidence>
<dbReference type="InterPro" id="IPR018770">
    <property type="entry name" value="ChloroindolylP_hydrolase"/>
</dbReference>
<gene>
    <name evidence="1" type="ORF">FA707_06615</name>
</gene>
<sequence length="261" mass="29754">MNSSGNNTLNEKGVIRLKNKTLSLVLGGLVLIPLLAIFIDKLTEGRIFVAIVIGILMVRLMMKLFDILKRPKKNKATKVPVLSKEKAAHYEELGLNDQQVDFFRETMQTAKEQIEQLDKNMTSVTKLKAINLRTDAVKIAKSLFKRLADEPNKLHLADGFLYHHLPNILELTEKYIEINNHEVKTKTSYEALEKSATMIEKVAGLLLEDYERFVKDDMEELDVEISLAEQNISRTDDEPIDDIIKSATDELIKEELTDTEK</sequence>
<evidence type="ECO:0000313" key="2">
    <source>
        <dbReference type="Proteomes" id="UP000298615"/>
    </source>
</evidence>